<dbReference type="EMBL" id="OX596109">
    <property type="protein sequence ID" value="CAN0272321.1"/>
    <property type="molecule type" value="Genomic_DNA"/>
</dbReference>
<evidence type="ECO:0000313" key="2">
    <source>
        <dbReference type="Proteomes" id="UP001162501"/>
    </source>
</evidence>
<accession>A0AC59Z6M1</accession>
<dbReference type="Proteomes" id="UP001162501">
    <property type="component" value="Chromosome 25"/>
</dbReference>
<proteinExistence type="predicted"/>
<name>A0AC59Z6M1_RANTA</name>
<protein>
    <submittedName>
        <fullName evidence="1">Uncharacterized protein</fullName>
    </submittedName>
</protein>
<reference evidence="1" key="1">
    <citation type="submission" date="2023-05" db="EMBL/GenBank/DDBJ databases">
        <authorList>
            <consortium name="ELIXIR-Norway"/>
        </authorList>
    </citation>
    <scope>NUCLEOTIDE SEQUENCE</scope>
</reference>
<reference evidence="1" key="2">
    <citation type="submission" date="2025-03" db="EMBL/GenBank/DDBJ databases">
        <authorList>
            <consortium name="ELIXIR-Norway"/>
            <consortium name="Elixir Norway"/>
        </authorList>
    </citation>
    <scope>NUCLEOTIDE SEQUENCE</scope>
</reference>
<organism evidence="1 2">
    <name type="scientific">Rangifer tarandus platyrhynchus</name>
    <name type="common">Svalbard reindeer</name>
    <dbReference type="NCBI Taxonomy" id="3082113"/>
    <lineage>
        <taxon>Eukaryota</taxon>
        <taxon>Metazoa</taxon>
        <taxon>Chordata</taxon>
        <taxon>Craniata</taxon>
        <taxon>Vertebrata</taxon>
        <taxon>Euteleostomi</taxon>
        <taxon>Mammalia</taxon>
        <taxon>Eutheria</taxon>
        <taxon>Laurasiatheria</taxon>
        <taxon>Artiodactyla</taxon>
        <taxon>Ruminantia</taxon>
        <taxon>Pecora</taxon>
        <taxon>Cervidae</taxon>
        <taxon>Odocoileinae</taxon>
        <taxon>Rangifer</taxon>
    </lineage>
</organism>
<gene>
    <name evidence="1" type="ORF">MRATA1EN22A_LOCUS14697</name>
</gene>
<sequence length="325" mass="33984">MSPPCLAQPCLAENPWAGGTGMQVLISHCRVRYLALVPHQASCARKEKSVGGPLPSSGQLVDGAPHPAPVLIGSRHGDPIPTRPPPRGQEAVTSIQLCLGLGARLVPGIMSQVPLPSHPTAPHALHRLLSLRNLRFPLPVGPSAAPQLTSEGPGVTSSDSSAHTRLPGPRRCASSPLWVSASGHVLRAAFPVPLSPVCHLPGITTLSSRWHVHIQSASPLNCPPMRTGRLSRPLHALTQDRGGREKRAASAQRAARSLRGHGSARVLPPQPHPAPLDKTCSDGGSEAESQGPSQKSFVAVSPRPKSDQPGALGRTGPPLRALSPR</sequence>
<evidence type="ECO:0000313" key="1">
    <source>
        <dbReference type="EMBL" id="CAN0272321.1"/>
    </source>
</evidence>